<dbReference type="PIRSF" id="PIRSF000350">
    <property type="entry name" value="Mercury_reductase_MerA"/>
    <property type="match status" value="1"/>
</dbReference>
<name>A0A084IKC4_SALHC</name>
<dbReference type="PATRIC" id="fig|1304275.5.peg.2292"/>
<dbReference type="GO" id="GO:0006103">
    <property type="term" value="P:2-oxoglutarate metabolic process"/>
    <property type="evidence" value="ECO:0007669"/>
    <property type="project" value="TreeGrafter"/>
</dbReference>
<comment type="subcellular location">
    <subcellularLocation>
        <location evidence="2">Cytoplasm</location>
    </subcellularLocation>
</comment>
<keyword evidence="7" id="KW-0285">Flavoprotein</keyword>
<dbReference type="PRINTS" id="PR00368">
    <property type="entry name" value="FADPNR"/>
</dbReference>
<evidence type="ECO:0000256" key="1">
    <source>
        <dbReference type="ARBA" id="ARBA00002842"/>
    </source>
</evidence>
<feature type="domain" description="FAD/NAD(P)-binding" evidence="15">
    <location>
        <begin position="28"/>
        <end position="347"/>
    </location>
</feature>
<protein>
    <recommendedName>
        <fullName evidence="5">Soluble pyridine nucleotide transhydrogenase</fullName>
        <ecNumber evidence="4">1.6.1.1</ecNumber>
    </recommendedName>
    <alternativeName>
        <fullName evidence="12">NAD(P)(+) transhydrogenase [B-specific]</fullName>
    </alternativeName>
</protein>
<dbReference type="GO" id="GO:0005829">
    <property type="term" value="C:cytosol"/>
    <property type="evidence" value="ECO:0007669"/>
    <property type="project" value="TreeGrafter"/>
</dbReference>
<evidence type="ECO:0000256" key="3">
    <source>
        <dbReference type="ARBA" id="ARBA00007532"/>
    </source>
</evidence>
<feature type="binding site" evidence="13">
    <location>
        <position position="332"/>
    </location>
    <ligand>
        <name>FAD</name>
        <dbReference type="ChEBI" id="CHEBI:57692"/>
    </ligand>
</feature>
<keyword evidence="13" id="KW-0547">Nucleotide-binding</keyword>
<dbReference type="SUPFAM" id="SSF55424">
    <property type="entry name" value="FAD/NAD-linked reductases, dimerisation (C-terminal) domain"/>
    <property type="match status" value="1"/>
</dbReference>
<evidence type="ECO:0000256" key="4">
    <source>
        <dbReference type="ARBA" id="ARBA00012772"/>
    </source>
</evidence>
<dbReference type="InterPro" id="IPR023753">
    <property type="entry name" value="FAD/NAD-binding_dom"/>
</dbReference>
<dbReference type="Pfam" id="PF07992">
    <property type="entry name" value="Pyr_redox_2"/>
    <property type="match status" value="1"/>
</dbReference>
<dbReference type="SUPFAM" id="SSF51905">
    <property type="entry name" value="FAD/NAD(P)-binding domain"/>
    <property type="match status" value="1"/>
</dbReference>
<accession>A0A084IKC4</accession>
<dbReference type="FunFam" id="3.30.390.30:FF:000002">
    <property type="entry name" value="Soluble pyridine nucleotide transhydrogenase"/>
    <property type="match status" value="1"/>
</dbReference>
<dbReference type="EMBL" id="APNK01000016">
    <property type="protein sequence ID" value="KEZ77158.1"/>
    <property type="molecule type" value="Genomic_DNA"/>
</dbReference>
<evidence type="ECO:0000256" key="2">
    <source>
        <dbReference type="ARBA" id="ARBA00004496"/>
    </source>
</evidence>
<comment type="cofactor">
    <cofactor evidence="13">
        <name>FAD</name>
        <dbReference type="ChEBI" id="CHEBI:57692"/>
    </cofactor>
    <text evidence="13">Binds 1 FAD per subunit.</text>
</comment>
<evidence type="ECO:0000256" key="7">
    <source>
        <dbReference type="ARBA" id="ARBA00022630"/>
    </source>
</evidence>
<dbReference type="PANTHER" id="PTHR22912">
    <property type="entry name" value="DISULFIDE OXIDOREDUCTASE"/>
    <property type="match status" value="1"/>
</dbReference>
<dbReference type="Gene3D" id="3.30.390.30">
    <property type="match status" value="1"/>
</dbReference>
<evidence type="ECO:0000256" key="5">
    <source>
        <dbReference type="ARBA" id="ARBA00016603"/>
    </source>
</evidence>
<feature type="binding site" evidence="13">
    <location>
        <position position="75"/>
    </location>
    <ligand>
        <name>FAD</name>
        <dbReference type="ChEBI" id="CHEBI:57692"/>
    </ligand>
</feature>
<feature type="binding site" evidence="13">
    <location>
        <begin position="203"/>
        <end position="210"/>
    </location>
    <ligand>
        <name>NAD(+)</name>
        <dbReference type="ChEBI" id="CHEBI:57540"/>
    </ligand>
</feature>
<dbReference type="PANTHER" id="PTHR22912:SF93">
    <property type="entry name" value="SOLUBLE PYRIDINE NUCLEOTIDE TRANSHYDROGENASE"/>
    <property type="match status" value="1"/>
</dbReference>
<dbReference type="eggNOG" id="COG1249">
    <property type="taxonomic scope" value="Bacteria"/>
</dbReference>
<evidence type="ECO:0000256" key="8">
    <source>
        <dbReference type="ARBA" id="ARBA00022827"/>
    </source>
</evidence>
<gene>
    <name evidence="16" type="ORF">C41B8_11233</name>
</gene>
<dbReference type="InterPro" id="IPR001100">
    <property type="entry name" value="Pyr_nuc-diS_OxRdtase"/>
</dbReference>
<dbReference type="InterPro" id="IPR016156">
    <property type="entry name" value="FAD/NAD-linked_Rdtase_dimer_sf"/>
</dbReference>
<proteinExistence type="inferred from homology"/>
<feature type="binding site" evidence="13">
    <location>
        <position position="291"/>
    </location>
    <ligand>
        <name>NAD(+)</name>
        <dbReference type="ChEBI" id="CHEBI:57540"/>
    </ligand>
</feature>
<keyword evidence="10 16" id="KW-0560">Oxidoreductase</keyword>
<sequence>MGGDSARNVRQFLLYTGSSERFMAEKRYEVVVIGTGPSGESAALNAAKHGRSVAVIERVADVGGNCTHRGTIPSKALRQAVKQLLAVQSSQMLYDLRTPEAPLSWLLERWHRVVDQQVKMRSSFYGRNGVDVIGGHARFTDEHHISVTHGNGREELIAFDQAIIATGSRPYEPPDVDFSHPRIFNSDTILDPGFTPRSMIIYGAGVIGSEYASIFSGIGVKVQLINSRERLLEFLDDEISDALSYHLRLTHGVLIRHNEEYDRIAADDDGVTLHLKSGKKVRADALLWANGRTGNTDDMGLDQLGIEPNQRGQIAVDDRYRTRVRHIHAVGDVIGIPSLASAGYGQGRAASADAIGVPGFRYVDDVPTGIYTIPEISSLGPTERELTESCTPYEVGQALFQETARAQITGDTVGMLKLLFDPVTHQILGIHCFGDQASEIVHIGQAIMSQDGAGNTIDYFVNTTFNYPTMAEAYRTAALDGLNRIDGVFTEPAEQLADPTPADAVASVVDEPAEAEESAGNDD</sequence>
<evidence type="ECO:0000256" key="13">
    <source>
        <dbReference type="PIRSR" id="PIRSR000350-3"/>
    </source>
</evidence>
<keyword evidence="17" id="KW-1185">Reference proteome</keyword>
<evidence type="ECO:0000256" key="9">
    <source>
        <dbReference type="ARBA" id="ARBA00022857"/>
    </source>
</evidence>
<evidence type="ECO:0000256" key="10">
    <source>
        <dbReference type="ARBA" id="ARBA00023002"/>
    </source>
</evidence>
<dbReference type="STRING" id="1304275.C41B8_11233"/>
<evidence type="ECO:0000259" key="14">
    <source>
        <dbReference type="Pfam" id="PF02852"/>
    </source>
</evidence>
<evidence type="ECO:0000313" key="16">
    <source>
        <dbReference type="EMBL" id="KEZ77158.1"/>
    </source>
</evidence>
<feature type="binding site" evidence="13">
    <location>
        <begin position="166"/>
        <end position="168"/>
    </location>
    <ligand>
        <name>FAD</name>
        <dbReference type="ChEBI" id="CHEBI:57692"/>
    </ligand>
</feature>
<keyword evidence="6" id="KW-0963">Cytoplasm</keyword>
<organism evidence="16 17">
    <name type="scientific">Salinisphaera hydrothermalis (strain C41B8)</name>
    <dbReference type="NCBI Taxonomy" id="1304275"/>
    <lineage>
        <taxon>Bacteria</taxon>
        <taxon>Pseudomonadati</taxon>
        <taxon>Pseudomonadota</taxon>
        <taxon>Gammaproteobacteria</taxon>
        <taxon>Salinisphaerales</taxon>
        <taxon>Salinisphaeraceae</taxon>
        <taxon>Salinisphaera</taxon>
    </lineage>
</organism>
<comment type="similarity">
    <text evidence="3">Belongs to the class-I pyridine nucleotide-disulfide oxidoreductase family.</text>
</comment>
<dbReference type="GO" id="GO:0004148">
    <property type="term" value="F:dihydrolipoyl dehydrogenase (NADH) activity"/>
    <property type="evidence" value="ECO:0007669"/>
    <property type="project" value="TreeGrafter"/>
</dbReference>
<dbReference type="GO" id="GO:0003957">
    <property type="term" value="F:NAD(P)+ transhydrogenase (Si-specific) activity"/>
    <property type="evidence" value="ECO:0007669"/>
    <property type="project" value="UniProtKB-EC"/>
</dbReference>
<dbReference type="AlphaFoldDB" id="A0A084IKC4"/>
<dbReference type="Proteomes" id="UP000028302">
    <property type="component" value="Unassembled WGS sequence"/>
</dbReference>
<dbReference type="InterPro" id="IPR050151">
    <property type="entry name" value="Class-I_Pyr_Nuc-Dis_Oxidored"/>
</dbReference>
<comment type="caution">
    <text evidence="16">The sequence shown here is derived from an EMBL/GenBank/DDBJ whole genome shotgun (WGS) entry which is preliminary data.</text>
</comment>
<keyword evidence="8 13" id="KW-0274">FAD</keyword>
<evidence type="ECO:0000256" key="11">
    <source>
        <dbReference type="ARBA" id="ARBA00023027"/>
    </source>
</evidence>
<dbReference type="NCBIfam" id="NF003585">
    <property type="entry name" value="PRK05249.1"/>
    <property type="match status" value="1"/>
</dbReference>
<dbReference type="GO" id="GO:0050660">
    <property type="term" value="F:flavin adenine dinucleotide binding"/>
    <property type="evidence" value="ECO:0007669"/>
    <property type="project" value="TreeGrafter"/>
</dbReference>
<dbReference type="Gene3D" id="3.50.50.60">
    <property type="entry name" value="FAD/NAD(P)-binding domain"/>
    <property type="match status" value="2"/>
</dbReference>
<keyword evidence="9" id="KW-0521">NADP</keyword>
<dbReference type="InterPro" id="IPR036188">
    <property type="entry name" value="FAD/NAD-bd_sf"/>
</dbReference>
<evidence type="ECO:0000313" key="17">
    <source>
        <dbReference type="Proteomes" id="UP000028302"/>
    </source>
</evidence>
<dbReference type="PRINTS" id="PR00411">
    <property type="entry name" value="PNDRDTASEI"/>
</dbReference>
<dbReference type="FunFam" id="3.50.50.60:FF:000008">
    <property type="entry name" value="Soluble pyridine nucleotide transhydrogenase"/>
    <property type="match status" value="1"/>
</dbReference>
<dbReference type="EC" id="1.6.1.1" evidence="4"/>
<dbReference type="InterPro" id="IPR004099">
    <property type="entry name" value="Pyr_nucl-diS_OxRdtase_dimer"/>
</dbReference>
<reference evidence="16 17" key="1">
    <citation type="submission" date="2013-03" db="EMBL/GenBank/DDBJ databases">
        <title>Salinisphaera hydrothermalis C41B8 Genome Sequencing.</title>
        <authorList>
            <person name="Li C."/>
            <person name="Lai Q."/>
            <person name="Shao Z."/>
        </authorList>
    </citation>
    <scope>NUCLEOTIDE SEQUENCE [LARGE SCALE GENOMIC DNA]</scope>
    <source>
        <strain evidence="16 17">C41B8</strain>
    </source>
</reference>
<dbReference type="Pfam" id="PF02852">
    <property type="entry name" value="Pyr_redox_dim"/>
    <property type="match status" value="1"/>
</dbReference>
<evidence type="ECO:0000256" key="6">
    <source>
        <dbReference type="ARBA" id="ARBA00022490"/>
    </source>
</evidence>
<evidence type="ECO:0000256" key="12">
    <source>
        <dbReference type="ARBA" id="ARBA00031183"/>
    </source>
</evidence>
<feature type="domain" description="Pyridine nucleotide-disulphide oxidoreductase dimerisation" evidence="14">
    <location>
        <begin position="366"/>
        <end position="478"/>
    </location>
</feature>
<evidence type="ECO:0000259" key="15">
    <source>
        <dbReference type="Pfam" id="PF07992"/>
    </source>
</evidence>
<comment type="function">
    <text evidence="1">Conversion of NADPH, generated by peripheral catabolic pathways, to NADH, which can enter the respiratory chain for energy generation.</text>
</comment>
<keyword evidence="11 13" id="KW-0520">NAD</keyword>